<reference evidence="1" key="1">
    <citation type="submission" date="2024-07" db="EMBL/GenBank/DDBJ databases">
        <title>Metagenome and Metagenome-Assembled Genomes of Archaea from a hot spring from the geothermal field of Los Azufres, Mexico.</title>
        <authorList>
            <person name="Marin-Paredes R."/>
            <person name="Martinez-Romero E."/>
            <person name="Servin-Garciduenas L.E."/>
        </authorList>
    </citation>
    <scope>NUCLEOTIDE SEQUENCE</scope>
</reference>
<dbReference type="EMBL" id="JZWT02000030">
    <property type="protein sequence ID" value="MFB6491360.1"/>
    <property type="molecule type" value="Genomic_DNA"/>
</dbReference>
<gene>
    <name evidence="1" type="ORF">TU35_009045</name>
</gene>
<keyword evidence="1" id="KW-0456">Lyase</keyword>
<proteinExistence type="predicted"/>
<dbReference type="EC" id="4.1.1.23" evidence="1"/>
<comment type="caution">
    <text evidence="1">The sequence shown here is derived from an EMBL/GenBank/DDBJ whole genome shotgun (WGS) entry which is preliminary data.</text>
</comment>
<sequence length="200" mass="21228">MRPVIAALDVGLKEALRVAGSLRGEAAGFKVGWDLVLESGLDAVRAVARLGPTIVDLKLGDVPHIVSRVIEKLTSAGACCVIAHGVIRPSLKPDERIYLLVKMSAPSLYDRVWRDLLAEASGFRGVVLPANEPEVIAEARSRLGCGLRIISPGVGPQGGRPGDALRAGADFEIVGRYLLEDPRRVEEWPSAPSKCGLPGP</sequence>
<evidence type="ECO:0000313" key="2">
    <source>
        <dbReference type="Proteomes" id="UP000033636"/>
    </source>
</evidence>
<organism evidence="1 2">
    <name type="scientific">Thermoproteus sp. AZ2</name>
    <dbReference type="NCBI Taxonomy" id="1609232"/>
    <lineage>
        <taxon>Archaea</taxon>
        <taxon>Thermoproteota</taxon>
        <taxon>Thermoprotei</taxon>
        <taxon>Thermoproteales</taxon>
        <taxon>Thermoproteaceae</taxon>
        <taxon>Thermoproteus</taxon>
    </lineage>
</organism>
<evidence type="ECO:0000313" key="1">
    <source>
        <dbReference type="EMBL" id="MFB6491360.1"/>
    </source>
</evidence>
<accession>A0ACC6V2X3</accession>
<protein>
    <submittedName>
        <fullName evidence="1">Orotidine 5'-phosphate decarboxylase / HUMPS family protein</fullName>
        <ecNumber evidence="1">4.1.1.23</ecNumber>
    </submittedName>
</protein>
<name>A0ACC6V2X3_9CREN</name>
<dbReference type="Proteomes" id="UP000033636">
    <property type="component" value="Unassembled WGS sequence"/>
</dbReference>